<dbReference type="GO" id="GO:0008173">
    <property type="term" value="F:RNA methyltransferase activity"/>
    <property type="evidence" value="ECO:0007669"/>
    <property type="project" value="InterPro"/>
</dbReference>
<reference evidence="4 5" key="1">
    <citation type="submission" date="2020-11" db="EMBL/GenBank/DDBJ databases">
        <title>Draft genome sequencing of a Lachnospiraceae strain isolated from anoxic soil subjected to BSD treatment.</title>
        <authorList>
            <person name="Uek A."/>
            <person name="Tonouchi A."/>
        </authorList>
    </citation>
    <scope>NUCLEOTIDE SEQUENCE [LARGE SCALE GENOMIC DNA]</scope>
    <source>
        <strain evidence="4 5">TB5</strain>
    </source>
</reference>
<dbReference type="InterPro" id="IPR029028">
    <property type="entry name" value="Alpha/beta_knot_MTases"/>
</dbReference>
<evidence type="ECO:0000313" key="5">
    <source>
        <dbReference type="Proteomes" id="UP000595897"/>
    </source>
</evidence>
<accession>A0A7R7ELF8</accession>
<dbReference type="InterPro" id="IPR001537">
    <property type="entry name" value="SpoU_MeTrfase"/>
</dbReference>
<dbReference type="RefSeq" id="WP_271715949.1">
    <property type="nucleotide sequence ID" value="NZ_AP024169.1"/>
</dbReference>
<dbReference type="GO" id="GO:0003723">
    <property type="term" value="F:RNA binding"/>
    <property type="evidence" value="ECO:0007669"/>
    <property type="project" value="InterPro"/>
</dbReference>
<dbReference type="GO" id="GO:0032259">
    <property type="term" value="P:methylation"/>
    <property type="evidence" value="ECO:0007669"/>
    <property type="project" value="UniProtKB-KW"/>
</dbReference>
<dbReference type="KEGG" id="ahb:bsdtb5_20500"/>
<evidence type="ECO:0000313" key="4">
    <source>
        <dbReference type="EMBL" id="BCN30755.1"/>
    </source>
</evidence>
<gene>
    <name evidence="4" type="ORF">bsdtb5_20500</name>
</gene>
<sequence length="57" mass="6402">MIGNETDGLCNTFKDSCDILTTIPMVETSYASSFNVGCAATVMFYEAMKQRYQYLEV</sequence>
<dbReference type="SUPFAM" id="SSF75217">
    <property type="entry name" value="alpha/beta knot"/>
    <property type="match status" value="1"/>
</dbReference>
<name>A0A7R7ELF8_9FIRM</name>
<dbReference type="Gene3D" id="3.40.1280.10">
    <property type="match status" value="1"/>
</dbReference>
<dbReference type="EMBL" id="AP024169">
    <property type="protein sequence ID" value="BCN30755.1"/>
    <property type="molecule type" value="Genomic_DNA"/>
</dbReference>
<keyword evidence="2" id="KW-0808">Transferase</keyword>
<feature type="domain" description="tRNA/rRNA methyltransferase SpoU type" evidence="3">
    <location>
        <begin position="1"/>
        <end position="45"/>
    </location>
</feature>
<dbReference type="InterPro" id="IPR029026">
    <property type="entry name" value="tRNA_m1G_MTases_N"/>
</dbReference>
<keyword evidence="1" id="KW-0489">Methyltransferase</keyword>
<evidence type="ECO:0000256" key="1">
    <source>
        <dbReference type="ARBA" id="ARBA00022603"/>
    </source>
</evidence>
<dbReference type="Proteomes" id="UP000595897">
    <property type="component" value="Chromosome"/>
</dbReference>
<proteinExistence type="predicted"/>
<evidence type="ECO:0000256" key="2">
    <source>
        <dbReference type="ARBA" id="ARBA00022679"/>
    </source>
</evidence>
<dbReference type="AlphaFoldDB" id="A0A7R7ELF8"/>
<evidence type="ECO:0000259" key="3">
    <source>
        <dbReference type="Pfam" id="PF00588"/>
    </source>
</evidence>
<dbReference type="GO" id="GO:0006396">
    <property type="term" value="P:RNA processing"/>
    <property type="evidence" value="ECO:0007669"/>
    <property type="project" value="InterPro"/>
</dbReference>
<keyword evidence="5" id="KW-1185">Reference proteome</keyword>
<organism evidence="4 5">
    <name type="scientific">Anaeromicropila herbilytica</name>
    <dbReference type="NCBI Taxonomy" id="2785025"/>
    <lineage>
        <taxon>Bacteria</taxon>
        <taxon>Bacillati</taxon>
        <taxon>Bacillota</taxon>
        <taxon>Clostridia</taxon>
        <taxon>Lachnospirales</taxon>
        <taxon>Lachnospiraceae</taxon>
        <taxon>Anaeromicropila</taxon>
    </lineage>
</organism>
<dbReference type="Pfam" id="PF00588">
    <property type="entry name" value="SpoU_methylase"/>
    <property type="match status" value="1"/>
</dbReference>
<protein>
    <recommendedName>
        <fullName evidence="3">tRNA/rRNA methyltransferase SpoU type domain-containing protein</fullName>
    </recommendedName>
</protein>